<evidence type="ECO:0000313" key="3">
    <source>
        <dbReference type="Proteomes" id="UP000728032"/>
    </source>
</evidence>
<feature type="non-terminal residue" evidence="2">
    <location>
        <position position="1"/>
    </location>
</feature>
<sequence>PIEHKVRPLDSRDVIPPAQQLYETLLTYELRLPEHQQLHIGVNSMLYGPDNISLMWMLFNANTKQYMGADQT</sequence>
<keyword evidence="3" id="KW-1185">Reference proteome</keyword>
<dbReference type="EMBL" id="CAJPVJ010008115">
    <property type="protein sequence ID" value="CAG2171716.1"/>
    <property type="molecule type" value="Genomic_DNA"/>
</dbReference>
<dbReference type="Proteomes" id="UP000728032">
    <property type="component" value="Unassembled WGS sequence"/>
</dbReference>
<gene>
    <name evidence="2" type="ORF">ONB1V03_LOCUS11176</name>
</gene>
<reference evidence="2" key="1">
    <citation type="submission" date="2020-11" db="EMBL/GenBank/DDBJ databases">
        <authorList>
            <person name="Tran Van P."/>
        </authorList>
    </citation>
    <scope>NUCLEOTIDE SEQUENCE</scope>
</reference>
<evidence type="ECO:0000259" key="1">
    <source>
        <dbReference type="Pfam" id="PF12580"/>
    </source>
</evidence>
<dbReference type="InterPro" id="IPR022229">
    <property type="entry name" value="TPPII_Ig-like-2"/>
</dbReference>
<evidence type="ECO:0000313" key="2">
    <source>
        <dbReference type="EMBL" id="CAD7654529.1"/>
    </source>
</evidence>
<feature type="domain" description="Tripeptidyl peptidase II second Ig-like" evidence="1">
    <location>
        <begin position="1"/>
        <end position="67"/>
    </location>
</feature>
<organism evidence="2">
    <name type="scientific">Oppiella nova</name>
    <dbReference type="NCBI Taxonomy" id="334625"/>
    <lineage>
        <taxon>Eukaryota</taxon>
        <taxon>Metazoa</taxon>
        <taxon>Ecdysozoa</taxon>
        <taxon>Arthropoda</taxon>
        <taxon>Chelicerata</taxon>
        <taxon>Arachnida</taxon>
        <taxon>Acari</taxon>
        <taxon>Acariformes</taxon>
        <taxon>Sarcoptiformes</taxon>
        <taxon>Oribatida</taxon>
        <taxon>Brachypylina</taxon>
        <taxon>Oppioidea</taxon>
        <taxon>Oppiidae</taxon>
        <taxon>Oppiella</taxon>
    </lineage>
</organism>
<dbReference type="AlphaFoldDB" id="A0A7R9M7J9"/>
<name>A0A7R9M7J9_9ACAR</name>
<accession>A0A7R9M7J9</accession>
<dbReference type="EMBL" id="OC922940">
    <property type="protein sequence ID" value="CAD7654529.1"/>
    <property type="molecule type" value="Genomic_DNA"/>
</dbReference>
<protein>
    <recommendedName>
        <fullName evidence="1">Tripeptidyl peptidase II second Ig-like domain-containing protein</fullName>
    </recommendedName>
</protein>
<dbReference type="Pfam" id="PF12580">
    <property type="entry name" value="TPPII"/>
    <property type="match status" value="1"/>
</dbReference>
<proteinExistence type="predicted"/>